<evidence type="ECO:0000313" key="2">
    <source>
        <dbReference type="EMBL" id="ODM98920.1"/>
    </source>
</evidence>
<dbReference type="InterPro" id="IPR005502">
    <property type="entry name" value="Ribosyl_crysJ1"/>
</dbReference>
<dbReference type="InterPro" id="IPR036705">
    <property type="entry name" value="Ribosyl_crysJ1_sf"/>
</dbReference>
<dbReference type="SUPFAM" id="SSF101478">
    <property type="entry name" value="ADP-ribosylglycohydrolase"/>
    <property type="match status" value="1"/>
</dbReference>
<accession>A0A1D2N114</accession>
<evidence type="ECO:0000313" key="3">
    <source>
        <dbReference type="Proteomes" id="UP000094527"/>
    </source>
</evidence>
<dbReference type="Pfam" id="PF03747">
    <property type="entry name" value="ADP_ribosyl_GH"/>
    <property type="match status" value="1"/>
</dbReference>
<dbReference type="GO" id="GO:0016787">
    <property type="term" value="F:hydrolase activity"/>
    <property type="evidence" value="ECO:0007669"/>
    <property type="project" value="UniProtKB-KW"/>
</dbReference>
<keyword evidence="1" id="KW-0460">Magnesium</keyword>
<reference evidence="2 3" key="1">
    <citation type="journal article" date="2016" name="Genome Biol. Evol.">
        <title>Gene Family Evolution Reflects Adaptation to Soil Environmental Stressors in the Genome of the Collembolan Orchesella cincta.</title>
        <authorList>
            <person name="Faddeeva-Vakhrusheva A."/>
            <person name="Derks M.F."/>
            <person name="Anvar S.Y."/>
            <person name="Agamennone V."/>
            <person name="Suring W."/>
            <person name="Smit S."/>
            <person name="van Straalen N.M."/>
            <person name="Roelofs D."/>
        </authorList>
    </citation>
    <scope>NUCLEOTIDE SEQUENCE [LARGE SCALE GENOMIC DNA]</scope>
    <source>
        <tissue evidence="2">Mixed pool</tissue>
    </source>
</reference>
<name>A0A1D2N114_ORCCI</name>
<feature type="binding site" evidence="1">
    <location>
        <position position="116"/>
    </location>
    <ligand>
        <name>Mg(2+)</name>
        <dbReference type="ChEBI" id="CHEBI:18420"/>
        <label>1</label>
    </ligand>
</feature>
<gene>
    <name evidence="2" type="ORF">Ocin01_07758</name>
</gene>
<feature type="binding site" evidence="1">
    <location>
        <position position="115"/>
    </location>
    <ligand>
        <name>Mg(2+)</name>
        <dbReference type="ChEBI" id="CHEBI:18420"/>
        <label>1</label>
    </ligand>
</feature>
<keyword evidence="3" id="KW-1185">Reference proteome</keyword>
<comment type="cofactor">
    <cofactor evidence="1">
        <name>Mg(2+)</name>
        <dbReference type="ChEBI" id="CHEBI:18420"/>
    </cofactor>
    <text evidence="1">Binds 2 magnesium ions per subunit.</text>
</comment>
<dbReference type="STRING" id="48709.A0A1D2N114"/>
<keyword evidence="1" id="KW-0479">Metal-binding</keyword>
<dbReference type="AlphaFoldDB" id="A0A1D2N114"/>
<keyword evidence="2" id="KW-0378">Hydrolase</keyword>
<comment type="caution">
    <text evidence="2">The sequence shown here is derived from an EMBL/GenBank/DDBJ whole genome shotgun (WGS) entry which is preliminary data.</text>
</comment>
<proteinExistence type="predicted"/>
<protein>
    <submittedName>
        <fullName evidence="2">Poly(ADP-ribose) glycohydrolase ARH3</fullName>
    </submittedName>
</protein>
<evidence type="ECO:0000256" key="1">
    <source>
        <dbReference type="PIRSR" id="PIRSR605502-1"/>
    </source>
</evidence>
<dbReference type="GO" id="GO:0046872">
    <property type="term" value="F:metal ion binding"/>
    <property type="evidence" value="ECO:0007669"/>
    <property type="project" value="UniProtKB-KW"/>
</dbReference>
<organism evidence="2 3">
    <name type="scientific">Orchesella cincta</name>
    <name type="common">Springtail</name>
    <name type="synonym">Podura cincta</name>
    <dbReference type="NCBI Taxonomy" id="48709"/>
    <lineage>
        <taxon>Eukaryota</taxon>
        <taxon>Metazoa</taxon>
        <taxon>Ecdysozoa</taxon>
        <taxon>Arthropoda</taxon>
        <taxon>Hexapoda</taxon>
        <taxon>Collembola</taxon>
        <taxon>Entomobryomorpha</taxon>
        <taxon>Entomobryoidea</taxon>
        <taxon>Orchesellidae</taxon>
        <taxon>Orchesellinae</taxon>
        <taxon>Orchesella</taxon>
    </lineage>
</organism>
<sequence length="148" mass="16606">MNLVEGRASSLFENLKQFMHHSSYKEKEFLKPVEPTYCDKLRVTLEFLARSQPPTRVEVIERLGNGNKALDSVPTAIYSFLYATKYDMLPEMSTPIKSPVLRCIFHAISLGGETDTVASMAGAIAGAYWVIPKFPMKSSGFVKVGRRR</sequence>
<dbReference type="Proteomes" id="UP000094527">
    <property type="component" value="Unassembled WGS sequence"/>
</dbReference>
<dbReference type="Gene3D" id="1.10.4080.10">
    <property type="entry name" value="ADP-ribosylation/Crystallin J1"/>
    <property type="match status" value="1"/>
</dbReference>
<dbReference type="EMBL" id="LJIJ01000311">
    <property type="protein sequence ID" value="ODM98920.1"/>
    <property type="molecule type" value="Genomic_DNA"/>
</dbReference>